<sequence>MKNILVPTDFSIRSLGYVHSVVEKQNGEPVNIVLMHALKMPDSIIDLLQFGRGARHYELITAEFREACEILKNKYASAIGQLSVEFFVGTTNAAFRNFLAANSISAIACPTEDTYQLPDKESFNPIRLIRKCKYPLVDVHSVTRKPSFVRASISDLLLANT</sequence>
<proteinExistence type="predicted"/>
<keyword evidence="2" id="KW-1185">Reference proteome</keyword>
<accession>A0ABY6IZE2</accession>
<protein>
    <recommendedName>
        <fullName evidence="3">Universal stress protein</fullName>
    </recommendedName>
</protein>
<evidence type="ECO:0000313" key="1">
    <source>
        <dbReference type="EMBL" id="UYQ92650.1"/>
    </source>
</evidence>
<evidence type="ECO:0008006" key="3">
    <source>
        <dbReference type="Google" id="ProtNLM"/>
    </source>
</evidence>
<evidence type="ECO:0000313" key="2">
    <source>
        <dbReference type="Proteomes" id="UP001162741"/>
    </source>
</evidence>
<reference evidence="1" key="1">
    <citation type="submission" date="2022-10" db="EMBL/GenBank/DDBJ databases">
        <title>Chitinophaga sp. nov., isolated from soil.</title>
        <authorList>
            <person name="Jeon C.O."/>
        </authorList>
    </citation>
    <scope>NUCLEOTIDE SEQUENCE</scope>
    <source>
        <strain evidence="1">R8</strain>
    </source>
</reference>
<dbReference type="RefSeq" id="WP_264280882.1">
    <property type="nucleotide sequence ID" value="NZ_CP107006.1"/>
</dbReference>
<organism evidence="1 2">
    <name type="scientific">Chitinophaga horti</name>
    <dbReference type="NCBI Taxonomy" id="2920382"/>
    <lineage>
        <taxon>Bacteria</taxon>
        <taxon>Pseudomonadati</taxon>
        <taxon>Bacteroidota</taxon>
        <taxon>Chitinophagia</taxon>
        <taxon>Chitinophagales</taxon>
        <taxon>Chitinophagaceae</taxon>
        <taxon>Chitinophaga</taxon>
    </lineage>
</organism>
<gene>
    <name evidence="1" type="ORF">MKQ68_21455</name>
</gene>
<dbReference type="EMBL" id="CP107006">
    <property type="protein sequence ID" value="UYQ92650.1"/>
    <property type="molecule type" value="Genomic_DNA"/>
</dbReference>
<name>A0ABY6IZE2_9BACT</name>
<dbReference type="Proteomes" id="UP001162741">
    <property type="component" value="Chromosome"/>
</dbReference>